<dbReference type="InterPro" id="IPR003892">
    <property type="entry name" value="CUE"/>
</dbReference>
<feature type="region of interest" description="Disordered" evidence="1">
    <location>
        <begin position="149"/>
        <end position="192"/>
    </location>
</feature>
<sequence length="699" mass="75723">MSPPPTSPTITEPLPDTLLPPNPAPHPDETLAPEKPSMINLATPAPLPRPSTLTIPNAPAQNPPAKGVPACTPAANATPSAGRRDGDAESGGVKGIDLSEFDPYATTPGPSIAANGKKRDGTVEDEPEPLESLQEKQDANANVRIEQGVDMAPTGSSQDAAARQPSEREQASNRPATPGTSTEGDQEASDKDKEPVFNFQGFLKDLKLKSAEPVARYLKSFLSNFVKKPFTVNEQIKLIHDFLAFISEKMVQVEPWKSQSSAEFDNALEAMEKLVMNRLYNYTFTPELVPSQPITTDDLERDRVFSQRVRLFGWIREKHLDVPEGEAAQGFLGFAEQELLKINHYKAPRDKMICILNCCKVIFGLIRNVYGAETGGADAFVPILIFVVLRANPENLISNLEYIQRFRSHSKLQGEAAYYLSSISGAIQFIETMDASSLSNITQPEFESNVENAIQNLPPSPSSEKKGGTLQPLHSSFRTPGKDQGRERERDSKLISPFSAATPGEEAARPLSMASAQASLEGTRKWFARTGNLAQEAVSKPLNAIGKILEGMSPADTRQGSEDGSDDEGSAQGGRVPTTTTTAETSVRGGGPGGVFPRDVFGSRRFRAVTPESPSRRPAFGDEGISRTGTPSSDILPDFSALQIQSTIDASQETFAQTRHANVQTLHQMFPALDEEIVEAVLEGCNDDLGLAIDRLLEM</sequence>
<dbReference type="Pfam" id="PF18151">
    <property type="entry name" value="DUF5601"/>
    <property type="match status" value="1"/>
</dbReference>
<dbReference type="PROSITE" id="PS51205">
    <property type="entry name" value="VPS9"/>
    <property type="match status" value="1"/>
</dbReference>
<dbReference type="GeneID" id="3258831"/>
<dbReference type="CDD" id="cd14279">
    <property type="entry name" value="CUE"/>
    <property type="match status" value="1"/>
</dbReference>
<dbReference type="GO" id="GO:0031267">
    <property type="term" value="F:small GTPase binding"/>
    <property type="evidence" value="ECO:0000318"/>
    <property type="project" value="GO_Central"/>
</dbReference>
<dbReference type="PROSITE" id="PS51140">
    <property type="entry name" value="CUE"/>
    <property type="match status" value="1"/>
</dbReference>
<dbReference type="AlphaFoldDB" id="Q5KDW4"/>
<dbReference type="GO" id="GO:0005085">
    <property type="term" value="F:guanyl-nucleotide exchange factor activity"/>
    <property type="evidence" value="ECO:0000318"/>
    <property type="project" value="GO_Central"/>
</dbReference>
<dbReference type="SUPFAM" id="SSF109993">
    <property type="entry name" value="VPS9 domain"/>
    <property type="match status" value="1"/>
</dbReference>
<dbReference type="Gene3D" id="1.10.8.10">
    <property type="entry name" value="DNA helicase RuvA subunit, C-terminal domain"/>
    <property type="match status" value="1"/>
</dbReference>
<dbReference type="InterPro" id="IPR037191">
    <property type="entry name" value="VPS9_dom_sf"/>
</dbReference>
<evidence type="ECO:0008006" key="6">
    <source>
        <dbReference type="Google" id="ProtNLM"/>
    </source>
</evidence>
<dbReference type="RefSeq" id="XP_024513241.1">
    <property type="nucleotide sequence ID" value="XM_024657561.1"/>
</dbReference>
<keyword evidence="5" id="KW-1185">Reference proteome</keyword>
<feature type="compositionally biased region" description="Polar residues" evidence="1">
    <location>
        <begin position="172"/>
        <end position="183"/>
    </location>
</feature>
<dbReference type="EMBL" id="AE017347">
    <property type="protein sequence ID" value="AAW44698.2"/>
    <property type="molecule type" value="Genomic_DNA"/>
</dbReference>
<feature type="region of interest" description="Disordered" evidence="1">
    <location>
        <begin position="453"/>
        <end position="516"/>
    </location>
</feature>
<name>Q5KDW4_CRYD1</name>
<dbReference type="HOGENOM" id="CLU_007625_3_3_1"/>
<evidence type="ECO:0000259" key="2">
    <source>
        <dbReference type="PROSITE" id="PS51140"/>
    </source>
</evidence>
<dbReference type="InParanoid" id="Q5KDW4"/>
<feature type="region of interest" description="Disordered" evidence="1">
    <location>
        <begin position="1"/>
        <end position="137"/>
    </location>
</feature>
<dbReference type="STRING" id="214684.Q5KDW4"/>
<dbReference type="InterPro" id="IPR003123">
    <property type="entry name" value="VPS9"/>
</dbReference>
<feature type="compositionally biased region" description="Basic and acidic residues" evidence="1">
    <location>
        <begin position="480"/>
        <end position="493"/>
    </location>
</feature>
<dbReference type="SMART" id="SM00167">
    <property type="entry name" value="VPS9"/>
    <property type="match status" value="1"/>
</dbReference>
<feature type="domain" description="CUE" evidence="2">
    <location>
        <begin position="658"/>
        <end position="699"/>
    </location>
</feature>
<dbReference type="Proteomes" id="UP000002149">
    <property type="component" value="Chromosome 7"/>
</dbReference>
<dbReference type="Gene3D" id="1.20.1050.80">
    <property type="entry name" value="VPS9 domain"/>
    <property type="match status" value="1"/>
</dbReference>
<dbReference type="Pfam" id="PF02204">
    <property type="entry name" value="VPS9"/>
    <property type="match status" value="1"/>
</dbReference>
<feature type="domain" description="VPS9" evidence="3">
    <location>
        <begin position="299"/>
        <end position="439"/>
    </location>
</feature>
<dbReference type="GO" id="GO:0030139">
    <property type="term" value="C:endocytic vesicle"/>
    <property type="evidence" value="ECO:0000318"/>
    <property type="project" value="GO_Central"/>
</dbReference>
<proteinExistence type="predicted"/>
<accession>Q5KDW4</accession>
<organism evidence="4 5">
    <name type="scientific">Cryptococcus deneoformans (strain JEC21 / ATCC MYA-565)</name>
    <name type="common">Cryptococcus neoformans var. neoformans serotype D</name>
    <dbReference type="NCBI Taxonomy" id="214684"/>
    <lineage>
        <taxon>Eukaryota</taxon>
        <taxon>Fungi</taxon>
        <taxon>Dikarya</taxon>
        <taxon>Basidiomycota</taxon>
        <taxon>Agaricomycotina</taxon>
        <taxon>Tremellomycetes</taxon>
        <taxon>Tremellales</taxon>
        <taxon>Cryptococcaceae</taxon>
        <taxon>Cryptococcus</taxon>
        <taxon>Cryptococcus neoformans species complex</taxon>
    </lineage>
</organism>
<dbReference type="GO" id="GO:0005829">
    <property type="term" value="C:cytosol"/>
    <property type="evidence" value="ECO:0000318"/>
    <property type="project" value="GO_Central"/>
</dbReference>
<dbReference type="InterPro" id="IPR045046">
    <property type="entry name" value="Vps9-like"/>
</dbReference>
<dbReference type="Pfam" id="PF02845">
    <property type="entry name" value="CUE"/>
    <property type="match status" value="1"/>
</dbReference>
<dbReference type="VEuPathDB" id="FungiDB:CNG02570"/>
<protein>
    <recommendedName>
        <fullName evidence="6">Vacuolar protein sorting-associated protein 9</fullName>
    </recommendedName>
</protein>
<evidence type="ECO:0000313" key="5">
    <source>
        <dbReference type="Proteomes" id="UP000002149"/>
    </source>
</evidence>
<dbReference type="GO" id="GO:0016192">
    <property type="term" value="P:vesicle-mediated transport"/>
    <property type="evidence" value="ECO:0007669"/>
    <property type="project" value="InterPro"/>
</dbReference>
<evidence type="ECO:0000259" key="3">
    <source>
        <dbReference type="PROSITE" id="PS51205"/>
    </source>
</evidence>
<dbReference type="InterPro" id="IPR009060">
    <property type="entry name" value="UBA-like_sf"/>
</dbReference>
<dbReference type="eggNOG" id="KOG2319">
    <property type="taxonomic scope" value="Eukaryota"/>
</dbReference>
<dbReference type="KEGG" id="cne:CNG02570"/>
<dbReference type="SMART" id="SM00546">
    <property type="entry name" value="CUE"/>
    <property type="match status" value="1"/>
</dbReference>
<gene>
    <name evidence="4" type="ordered locus">CNG02570</name>
</gene>
<evidence type="ECO:0000313" key="4">
    <source>
        <dbReference type="EMBL" id="AAW44698.2"/>
    </source>
</evidence>
<dbReference type="InterPro" id="IPR041545">
    <property type="entry name" value="DUF5601"/>
</dbReference>
<dbReference type="OrthoDB" id="300289at2759"/>
<dbReference type="PANTHER" id="PTHR23101">
    <property type="entry name" value="RAB GDP/GTP EXCHANGE FACTOR"/>
    <property type="match status" value="1"/>
</dbReference>
<dbReference type="SUPFAM" id="SSF46934">
    <property type="entry name" value="UBA-like"/>
    <property type="match status" value="1"/>
</dbReference>
<evidence type="ECO:0000256" key="1">
    <source>
        <dbReference type="SAM" id="MobiDB-lite"/>
    </source>
</evidence>
<dbReference type="PaxDb" id="214684-Q5KDW4"/>
<dbReference type="PANTHER" id="PTHR23101:SF25">
    <property type="entry name" value="GTPASE-ACTIVATING PROTEIN AND VPS9 DOMAIN-CONTAINING PROTEIN 1"/>
    <property type="match status" value="1"/>
</dbReference>
<feature type="region of interest" description="Disordered" evidence="1">
    <location>
        <begin position="552"/>
        <end position="634"/>
    </location>
</feature>
<reference evidence="4 5" key="1">
    <citation type="journal article" date="2005" name="Science">
        <title>The genome of the basidiomycetous yeast and human pathogen Cryptococcus neoformans.</title>
        <authorList>
            <person name="Loftus B.J."/>
            <person name="Fung E."/>
            <person name="Roncaglia P."/>
            <person name="Rowley D."/>
            <person name="Amedeo P."/>
            <person name="Bruno D."/>
            <person name="Vamathevan J."/>
            <person name="Miranda M."/>
            <person name="Anderson I.J."/>
            <person name="Fraser J.A."/>
            <person name="Allen J.E."/>
            <person name="Bosdet I.E."/>
            <person name="Brent M.R."/>
            <person name="Chiu R."/>
            <person name="Doering T.L."/>
            <person name="Donlin M.J."/>
            <person name="D'Souza C.A."/>
            <person name="Fox D.S."/>
            <person name="Grinberg V."/>
            <person name="Fu J."/>
            <person name="Fukushima M."/>
            <person name="Haas B.J."/>
            <person name="Huang J.C."/>
            <person name="Janbon G."/>
            <person name="Jones S.J."/>
            <person name="Koo H.L."/>
            <person name="Krzywinski M.I."/>
            <person name="Kwon-Chung J.K."/>
            <person name="Lengeler K.B."/>
            <person name="Maiti R."/>
            <person name="Marra M.A."/>
            <person name="Marra R.E."/>
            <person name="Mathewson C.A."/>
            <person name="Mitchell T.G."/>
            <person name="Pertea M."/>
            <person name="Riggs F.R."/>
            <person name="Salzberg S.L."/>
            <person name="Schein J.E."/>
            <person name="Shvartsbeyn A."/>
            <person name="Shin H."/>
            <person name="Shumway M."/>
            <person name="Specht C.A."/>
            <person name="Suh B.B."/>
            <person name="Tenney A."/>
            <person name="Utterback T.R."/>
            <person name="Wickes B.L."/>
            <person name="Wortman J.R."/>
            <person name="Wye N.H."/>
            <person name="Kronstad J.W."/>
            <person name="Lodge J.K."/>
            <person name="Heitman J."/>
            <person name="Davis R.W."/>
            <person name="Fraser C.M."/>
            <person name="Hyman R.W."/>
        </authorList>
    </citation>
    <scope>NUCLEOTIDE SEQUENCE [LARGE SCALE GENOMIC DNA]</scope>
    <source>
        <strain evidence="5">JEC21 / ATCC MYA-565</strain>
    </source>
</reference>
<dbReference type="FunCoup" id="Q5KDW4">
    <property type="interactions" value="56"/>
</dbReference>
<dbReference type="GO" id="GO:0043130">
    <property type="term" value="F:ubiquitin binding"/>
    <property type="evidence" value="ECO:0007669"/>
    <property type="project" value="InterPro"/>
</dbReference>
<dbReference type="Gene3D" id="1.10.246.120">
    <property type="match status" value="1"/>
</dbReference>